<dbReference type="RefSeq" id="WP_377263105.1">
    <property type="nucleotide sequence ID" value="NZ_JBHMAA010000018.1"/>
</dbReference>
<evidence type="ECO:0000313" key="3">
    <source>
        <dbReference type="Proteomes" id="UP001589692"/>
    </source>
</evidence>
<dbReference type="EMBL" id="JBHMAA010000018">
    <property type="protein sequence ID" value="MFB9950554.1"/>
    <property type="molecule type" value="Genomic_DNA"/>
</dbReference>
<dbReference type="Pfam" id="PF13452">
    <property type="entry name" value="FAS1_DH_region"/>
    <property type="match status" value="1"/>
</dbReference>
<keyword evidence="3" id="KW-1185">Reference proteome</keyword>
<comment type="caution">
    <text evidence="2">The sequence shown here is derived from an EMBL/GenBank/DDBJ whole genome shotgun (WGS) entry which is preliminary data.</text>
</comment>
<dbReference type="Proteomes" id="UP001589692">
    <property type="component" value="Unassembled WGS sequence"/>
</dbReference>
<dbReference type="InterPro" id="IPR029069">
    <property type="entry name" value="HotDog_dom_sf"/>
</dbReference>
<reference evidence="2 3" key="1">
    <citation type="submission" date="2024-09" db="EMBL/GenBank/DDBJ databases">
        <authorList>
            <person name="Sun Q."/>
            <person name="Mori K."/>
        </authorList>
    </citation>
    <scope>NUCLEOTIDE SEQUENCE [LARGE SCALE GENOMIC DNA]</scope>
    <source>
        <strain evidence="2 3">TBRC 4938</strain>
    </source>
</reference>
<gene>
    <name evidence="2" type="ORF">ACFFP0_17010</name>
</gene>
<organism evidence="2 3">
    <name type="scientific">Rhizobium puerariae</name>
    <dbReference type="NCBI Taxonomy" id="1585791"/>
    <lineage>
        <taxon>Bacteria</taxon>
        <taxon>Pseudomonadati</taxon>
        <taxon>Pseudomonadota</taxon>
        <taxon>Alphaproteobacteria</taxon>
        <taxon>Hyphomicrobiales</taxon>
        <taxon>Rhizobiaceae</taxon>
        <taxon>Rhizobium/Agrobacterium group</taxon>
        <taxon>Rhizobium</taxon>
    </lineage>
</organism>
<name>A0ABV6AIV9_9HYPH</name>
<dbReference type="Gene3D" id="3.10.129.10">
    <property type="entry name" value="Hotdog Thioesterase"/>
    <property type="match status" value="1"/>
</dbReference>
<dbReference type="InterPro" id="IPR039569">
    <property type="entry name" value="FAS1-like_DH_region"/>
</dbReference>
<proteinExistence type="predicted"/>
<dbReference type="InterPro" id="IPR052741">
    <property type="entry name" value="Mitochondrial_HTD2"/>
</dbReference>
<protein>
    <submittedName>
        <fullName evidence="2">MaoC family dehydratase N-terminal domain-containing protein</fullName>
    </submittedName>
</protein>
<accession>A0ABV6AIV9</accession>
<evidence type="ECO:0000313" key="2">
    <source>
        <dbReference type="EMBL" id="MFB9950554.1"/>
    </source>
</evidence>
<dbReference type="PANTHER" id="PTHR28152:SF1">
    <property type="entry name" value="HYDROXYACYL-THIOESTER DEHYDRATASE TYPE 2, MITOCHONDRIAL"/>
    <property type="match status" value="1"/>
</dbReference>
<evidence type="ECO:0000259" key="1">
    <source>
        <dbReference type="Pfam" id="PF13452"/>
    </source>
</evidence>
<sequence length="289" mass="31647">MTDTYPREIDIGHLRSWIGREETATDTVSIDLVHKFNAMLDLSSAIPAAGDVAPLLINYCLAQPVVRNSLLGHDGHPQKGGFLPPVPLPRRMWAGSSLTFYGDFRVGDAVTRISRIADVAVKDGRSGVLCFVTVEHRSVVDGRLVVEERQDIVYREAAAIEGGARAANPATPAPAGSHGRPVQVDPTLLFRYSALTFNGHRIHYDQPYAVHVEHYQGLVVHGPLQATLLLNYARELRGSVPKHFIFRGLSPLFDHDRISLNAQEADGRLKLWTAREGGPVALSAEAVWG</sequence>
<dbReference type="SUPFAM" id="SSF54637">
    <property type="entry name" value="Thioesterase/thiol ester dehydrase-isomerase"/>
    <property type="match status" value="2"/>
</dbReference>
<dbReference type="PANTHER" id="PTHR28152">
    <property type="entry name" value="HYDROXYACYL-THIOESTER DEHYDRATASE TYPE 2, MITOCHONDRIAL"/>
    <property type="match status" value="1"/>
</dbReference>
<feature type="domain" description="FAS1-like dehydratase" evidence="1">
    <location>
        <begin position="83"/>
        <end position="147"/>
    </location>
</feature>